<organism evidence="1 2">
    <name type="scientific">Nocardia neocaledoniensis</name>
    <dbReference type="NCBI Taxonomy" id="236511"/>
    <lineage>
        <taxon>Bacteria</taxon>
        <taxon>Bacillati</taxon>
        <taxon>Actinomycetota</taxon>
        <taxon>Actinomycetes</taxon>
        <taxon>Mycobacteriales</taxon>
        <taxon>Nocardiaceae</taxon>
        <taxon>Nocardia</taxon>
    </lineage>
</organism>
<dbReference type="Proteomes" id="UP000246410">
    <property type="component" value="Unassembled WGS sequence"/>
</dbReference>
<keyword evidence="2" id="KW-1185">Reference proteome</keyword>
<dbReference type="AlphaFoldDB" id="A0A317N5Z1"/>
<evidence type="ECO:0000313" key="2">
    <source>
        <dbReference type="Proteomes" id="UP000246410"/>
    </source>
</evidence>
<evidence type="ECO:0000313" key="1">
    <source>
        <dbReference type="EMBL" id="PWV70443.1"/>
    </source>
</evidence>
<dbReference type="RefSeq" id="WP_146229446.1">
    <property type="nucleotide sequence ID" value="NZ_QGTL01000013.1"/>
</dbReference>
<name>A0A317N5Z1_9NOCA</name>
<protein>
    <submittedName>
        <fullName evidence="1">Uncharacterized protein</fullName>
    </submittedName>
</protein>
<dbReference type="EMBL" id="QGTL01000013">
    <property type="protein sequence ID" value="PWV70443.1"/>
    <property type="molecule type" value="Genomic_DNA"/>
</dbReference>
<gene>
    <name evidence="1" type="ORF">DFR69_113157</name>
</gene>
<comment type="caution">
    <text evidence="1">The sequence shown here is derived from an EMBL/GenBank/DDBJ whole genome shotgun (WGS) entry which is preliminary data.</text>
</comment>
<proteinExistence type="predicted"/>
<accession>A0A317N5Z1</accession>
<reference evidence="1 2" key="1">
    <citation type="submission" date="2018-05" db="EMBL/GenBank/DDBJ databases">
        <title>Genomic Encyclopedia of Type Strains, Phase IV (KMG-IV): sequencing the most valuable type-strain genomes for metagenomic binning, comparative biology and taxonomic classification.</title>
        <authorList>
            <person name="Goeker M."/>
        </authorList>
    </citation>
    <scope>NUCLEOTIDE SEQUENCE [LARGE SCALE GENOMIC DNA]</scope>
    <source>
        <strain evidence="1 2">DSM 44717</strain>
    </source>
</reference>
<sequence>MSSKLHNIGIVLGQRLTRATEASVRWAHYRSGSLTIVIRDALDDLAFRDSGLTSRGHCIDSARHWMPPTAAPRPPTGVILNGMDVEGRELSLFSGDISKVVLRDPAGNPAGMAYPTDSSVAEFFGRLSVRGNAGAFTVVKFRNADKAVPVGADESPWLESGGVFVHATLDPVAQLFRVKADVPTLESRGEIGEGGGSTIWLTPENMAKAVADEPVLRKIADVRAERAAVVMLSGGAGYPNSTVAARFADALHEAGFHRDVYFPTGAQIVGTLPFLSVERLLDVGPGLSAWDLYPATSGRFDRLAPPDA</sequence>